<keyword evidence="2" id="KW-0472">Membrane</keyword>
<keyword evidence="4" id="KW-1185">Reference proteome</keyword>
<sequence length="320" mass="35454">MAGQSDLKLSVIISAILHIGVIAVLALNVDFNNKPTSTMMSQTKAPPVQAVVVDQQKVDDYVQKLKADKAETARKEREHQAELERQADAAKKAREQEQARIQKLAEERKQQELDAKQAANAAKAAQLKAQQEQKRAQQAEADRKLKEQQRQQAEDAARKAEEKRKTEEAAAKKAEADRKAREDAARKAKAEADRKAKADAERRRQEQELADAMAAEQSAVSAARNKQLQSELDKYKAMITSTIQRNLVLDEAMRGKTCRVDIKLAPDGFVTSVQTTGGDPVVCRAAKAAINKAGRLPVSPEADVYQLLKDINLEVRPEFN</sequence>
<keyword evidence="2" id="KW-0812">Transmembrane</keyword>
<accession>A0A4R2FGW6</accession>
<keyword evidence="3" id="KW-0131">Cell cycle</keyword>
<dbReference type="Gene3D" id="3.30.1150.10">
    <property type="match status" value="1"/>
</dbReference>
<dbReference type="Proteomes" id="UP000294832">
    <property type="component" value="Unassembled WGS sequence"/>
</dbReference>
<gene>
    <name evidence="3" type="ORF">EDC91_11055</name>
</gene>
<evidence type="ECO:0000313" key="4">
    <source>
        <dbReference type="Proteomes" id="UP000294832"/>
    </source>
</evidence>
<evidence type="ECO:0000256" key="1">
    <source>
        <dbReference type="SAM" id="MobiDB-lite"/>
    </source>
</evidence>
<dbReference type="InterPro" id="IPR014161">
    <property type="entry name" value="Tol-Pal_TolA"/>
</dbReference>
<feature type="compositionally biased region" description="Low complexity" evidence="1">
    <location>
        <begin position="116"/>
        <end position="130"/>
    </location>
</feature>
<dbReference type="NCBIfam" id="TIGR02794">
    <property type="entry name" value="tolA_full"/>
    <property type="match status" value="1"/>
</dbReference>
<name>A0A4R2FGW6_9GAMM</name>
<dbReference type="AlphaFoldDB" id="A0A4R2FGW6"/>
<dbReference type="GO" id="GO:0019534">
    <property type="term" value="F:toxin transmembrane transporter activity"/>
    <property type="evidence" value="ECO:0007669"/>
    <property type="project" value="InterPro"/>
</dbReference>
<feature type="region of interest" description="Disordered" evidence="1">
    <location>
        <begin position="111"/>
        <end position="216"/>
    </location>
</feature>
<protein>
    <submittedName>
        <fullName evidence="3">Cell division and transport-associated protein TolA</fullName>
    </submittedName>
</protein>
<evidence type="ECO:0000256" key="2">
    <source>
        <dbReference type="SAM" id="Phobius"/>
    </source>
</evidence>
<dbReference type="GO" id="GO:0051301">
    <property type="term" value="P:cell division"/>
    <property type="evidence" value="ECO:0007669"/>
    <property type="project" value="UniProtKB-KW"/>
</dbReference>
<dbReference type="OrthoDB" id="6194496at2"/>
<feature type="transmembrane region" description="Helical" evidence="2">
    <location>
        <begin position="12"/>
        <end position="31"/>
    </location>
</feature>
<dbReference type="GO" id="GO:0016020">
    <property type="term" value="C:membrane"/>
    <property type="evidence" value="ECO:0007669"/>
    <property type="project" value="InterPro"/>
</dbReference>
<proteinExistence type="predicted"/>
<comment type="caution">
    <text evidence="3">The sequence shown here is derived from an EMBL/GenBank/DDBJ whole genome shotgun (WGS) entry which is preliminary data.</text>
</comment>
<feature type="compositionally biased region" description="Basic and acidic residues" evidence="1">
    <location>
        <begin position="131"/>
        <end position="207"/>
    </location>
</feature>
<evidence type="ECO:0000313" key="3">
    <source>
        <dbReference type="EMBL" id="TCN85016.1"/>
    </source>
</evidence>
<keyword evidence="2" id="KW-1133">Transmembrane helix</keyword>
<reference evidence="3 4" key="1">
    <citation type="submission" date="2019-03" db="EMBL/GenBank/DDBJ databases">
        <title>Freshwater and sediment microbial communities from various areas in North America, analyzing microbe dynamics in response to fracking.</title>
        <authorList>
            <person name="Lamendella R."/>
        </authorList>
    </citation>
    <scope>NUCLEOTIDE SEQUENCE [LARGE SCALE GENOMIC DNA]</scope>
    <source>
        <strain evidence="3 4">74A</strain>
    </source>
</reference>
<keyword evidence="3" id="KW-0132">Cell division</keyword>
<dbReference type="RefSeq" id="WP_133038770.1">
    <property type="nucleotide sequence ID" value="NZ_SLWF01000010.1"/>
</dbReference>
<dbReference type="EMBL" id="SLWF01000010">
    <property type="protein sequence ID" value="TCN85016.1"/>
    <property type="molecule type" value="Genomic_DNA"/>
</dbReference>
<dbReference type="GO" id="GO:0043213">
    <property type="term" value="P:bacteriocin transport"/>
    <property type="evidence" value="ECO:0007669"/>
    <property type="project" value="InterPro"/>
</dbReference>
<dbReference type="Pfam" id="PF06519">
    <property type="entry name" value="TolA"/>
    <property type="match status" value="1"/>
</dbReference>
<dbReference type="SUPFAM" id="SSF74653">
    <property type="entry name" value="TolA/TonB C-terminal domain"/>
    <property type="match status" value="1"/>
</dbReference>
<organism evidence="3 4">
    <name type="scientific">Shewanella fodinae</name>
    <dbReference type="NCBI Taxonomy" id="552357"/>
    <lineage>
        <taxon>Bacteria</taxon>
        <taxon>Pseudomonadati</taxon>
        <taxon>Pseudomonadota</taxon>
        <taxon>Gammaproteobacteria</taxon>
        <taxon>Alteromonadales</taxon>
        <taxon>Shewanellaceae</taxon>
        <taxon>Shewanella</taxon>
    </lineage>
</organism>